<evidence type="ECO:0000256" key="1">
    <source>
        <dbReference type="SAM" id="MobiDB-lite"/>
    </source>
</evidence>
<evidence type="ECO:0000313" key="4">
    <source>
        <dbReference type="Proteomes" id="UP001480595"/>
    </source>
</evidence>
<evidence type="ECO:0000313" key="3">
    <source>
        <dbReference type="EMBL" id="KAK8061624.1"/>
    </source>
</evidence>
<feature type="region of interest" description="Disordered" evidence="1">
    <location>
        <begin position="1"/>
        <end position="41"/>
    </location>
</feature>
<feature type="compositionally biased region" description="Polar residues" evidence="1">
    <location>
        <begin position="1"/>
        <end position="10"/>
    </location>
</feature>
<protein>
    <submittedName>
        <fullName evidence="3">Uncharacterized protein</fullName>
    </submittedName>
</protein>
<sequence length="272" mass="29932">MSASASQPQYPANEDPDAGNESGPPQTSPAARNDSAAPDPEGEFIINVEDFMEKVTGLKKAFELNKGLDMLPENWTILKGMHTKFLNDAKERLNGLGAEVENCLKVTDTAKIPYFASAPLQANLAHQKIAISDDILQDFITESANIWDQLQKDSLDQTENQVDYSRKVRAAISSATEKISKVTGDFLKYNKDAEDSHSKRVKQYIKSGMKILVAIILSLGGMASLYVIHLILNTDTPDLLNQAVAVQIANISHIVREFGKEVMQDIRESAEP</sequence>
<proteinExistence type="predicted"/>
<dbReference type="EMBL" id="JAQQWL010000008">
    <property type="protein sequence ID" value="KAK8061624.1"/>
    <property type="molecule type" value="Genomic_DNA"/>
</dbReference>
<keyword evidence="2" id="KW-0812">Transmembrane</keyword>
<name>A0ABR1UUU7_9PEZI</name>
<keyword evidence="2" id="KW-1133">Transmembrane helix</keyword>
<organism evidence="3 4">
    <name type="scientific">Apiospora phragmitis</name>
    <dbReference type="NCBI Taxonomy" id="2905665"/>
    <lineage>
        <taxon>Eukaryota</taxon>
        <taxon>Fungi</taxon>
        <taxon>Dikarya</taxon>
        <taxon>Ascomycota</taxon>
        <taxon>Pezizomycotina</taxon>
        <taxon>Sordariomycetes</taxon>
        <taxon>Xylariomycetidae</taxon>
        <taxon>Amphisphaeriales</taxon>
        <taxon>Apiosporaceae</taxon>
        <taxon>Apiospora</taxon>
    </lineage>
</organism>
<dbReference type="Proteomes" id="UP001480595">
    <property type="component" value="Unassembled WGS sequence"/>
</dbReference>
<dbReference type="RefSeq" id="XP_066714886.1">
    <property type="nucleotide sequence ID" value="XM_066859399.1"/>
</dbReference>
<feature type="transmembrane region" description="Helical" evidence="2">
    <location>
        <begin position="211"/>
        <end position="232"/>
    </location>
</feature>
<comment type="caution">
    <text evidence="3">The sequence shown here is derived from an EMBL/GenBank/DDBJ whole genome shotgun (WGS) entry which is preliminary data.</text>
</comment>
<reference evidence="3 4" key="1">
    <citation type="submission" date="2023-01" db="EMBL/GenBank/DDBJ databases">
        <title>Analysis of 21 Apiospora genomes using comparative genomics revels a genus with tremendous synthesis potential of carbohydrate active enzymes and secondary metabolites.</title>
        <authorList>
            <person name="Sorensen T."/>
        </authorList>
    </citation>
    <scope>NUCLEOTIDE SEQUENCE [LARGE SCALE GENOMIC DNA]</scope>
    <source>
        <strain evidence="3 4">CBS 135458</strain>
    </source>
</reference>
<keyword evidence="4" id="KW-1185">Reference proteome</keyword>
<dbReference type="GeneID" id="92092462"/>
<gene>
    <name evidence="3" type="ORF">PG994_007990</name>
</gene>
<keyword evidence="2" id="KW-0472">Membrane</keyword>
<accession>A0ABR1UUU7</accession>
<evidence type="ECO:0000256" key="2">
    <source>
        <dbReference type="SAM" id="Phobius"/>
    </source>
</evidence>